<accession>K9UIW4</accession>
<keyword evidence="2" id="KW-1185">Reference proteome</keyword>
<dbReference type="HOGENOM" id="CLU_2080567_0_0_3"/>
<evidence type="ECO:0000313" key="2">
    <source>
        <dbReference type="Proteomes" id="UP000010366"/>
    </source>
</evidence>
<proteinExistence type="predicted"/>
<dbReference type="Proteomes" id="UP000010366">
    <property type="component" value="Chromosome"/>
</dbReference>
<name>K9UIW4_CHAP6</name>
<dbReference type="SUPFAM" id="SSF55961">
    <property type="entry name" value="Bet v1-like"/>
    <property type="match status" value="1"/>
</dbReference>
<dbReference type="InterPro" id="IPR023393">
    <property type="entry name" value="START-like_dom_sf"/>
</dbReference>
<dbReference type="RefSeq" id="WP_015160286.1">
    <property type="nucleotide sequence ID" value="NC_019697.1"/>
</dbReference>
<dbReference type="Gene3D" id="3.30.530.20">
    <property type="match status" value="1"/>
</dbReference>
<evidence type="ECO:0008006" key="3">
    <source>
        <dbReference type="Google" id="ProtNLM"/>
    </source>
</evidence>
<protein>
    <recommendedName>
        <fullName evidence="3">Polyketide cyclase / dehydrase and lipid transport</fullName>
    </recommendedName>
</protein>
<organism evidence="1 2">
    <name type="scientific">Chamaesiphon minutus (strain ATCC 27169 / PCC 6605)</name>
    <dbReference type="NCBI Taxonomy" id="1173020"/>
    <lineage>
        <taxon>Bacteria</taxon>
        <taxon>Bacillati</taxon>
        <taxon>Cyanobacteriota</taxon>
        <taxon>Cyanophyceae</taxon>
        <taxon>Gomontiellales</taxon>
        <taxon>Chamaesiphonaceae</taxon>
        <taxon>Chamaesiphon</taxon>
    </lineage>
</organism>
<gene>
    <name evidence="1" type="ORF">Cha6605_3124</name>
</gene>
<dbReference type="OrthoDB" id="9810827at2"/>
<reference evidence="1 2" key="1">
    <citation type="submission" date="2012-05" db="EMBL/GenBank/DDBJ databases">
        <title>Finished chromosome of genome of Chamaesiphon sp. PCC 6605.</title>
        <authorList>
            <consortium name="US DOE Joint Genome Institute"/>
            <person name="Gugger M."/>
            <person name="Coursin T."/>
            <person name="Rippka R."/>
            <person name="Tandeau De Marsac N."/>
            <person name="Huntemann M."/>
            <person name="Wei C.-L."/>
            <person name="Han J."/>
            <person name="Detter J.C."/>
            <person name="Han C."/>
            <person name="Tapia R."/>
            <person name="Chen A."/>
            <person name="Kyrpides N."/>
            <person name="Mavromatis K."/>
            <person name="Markowitz V."/>
            <person name="Szeto E."/>
            <person name="Ivanova N."/>
            <person name="Pagani I."/>
            <person name="Pati A."/>
            <person name="Goodwin L."/>
            <person name="Nordberg H.P."/>
            <person name="Cantor M.N."/>
            <person name="Hua S.X."/>
            <person name="Woyke T."/>
            <person name="Kerfeld C.A."/>
        </authorList>
    </citation>
    <scope>NUCLEOTIDE SEQUENCE [LARGE SCALE GENOMIC DNA]</scope>
    <source>
        <strain evidence="2">ATCC 27169 / PCC 6605</strain>
    </source>
</reference>
<sequence>MWAGNPPTLHQDNLPFVGGAFPKGAASLSRLLGATHAPPLSAWLHPLSRRETRRWCWRSLPFNIMEINLQAPVIAYHQIIINASIETIWQILTDIDRWNIWNSNISESRIEAPLNSV</sequence>
<dbReference type="KEGG" id="cmp:Cha6605_3124"/>
<evidence type="ECO:0000313" key="1">
    <source>
        <dbReference type="EMBL" id="AFY94144.1"/>
    </source>
</evidence>
<dbReference type="AlphaFoldDB" id="K9UIW4"/>
<dbReference type="EMBL" id="CP003600">
    <property type="protein sequence ID" value="AFY94144.1"/>
    <property type="molecule type" value="Genomic_DNA"/>
</dbReference>